<feature type="region of interest" description="Disordered" evidence="1">
    <location>
        <begin position="96"/>
        <end position="142"/>
    </location>
</feature>
<accession>A0A087ULU1</accession>
<evidence type="ECO:0000313" key="3">
    <source>
        <dbReference type="Proteomes" id="UP000054359"/>
    </source>
</evidence>
<dbReference type="OrthoDB" id="6431934at2759"/>
<organism evidence="2 3">
    <name type="scientific">Stegodyphus mimosarum</name>
    <name type="common">African social velvet spider</name>
    <dbReference type="NCBI Taxonomy" id="407821"/>
    <lineage>
        <taxon>Eukaryota</taxon>
        <taxon>Metazoa</taxon>
        <taxon>Ecdysozoa</taxon>
        <taxon>Arthropoda</taxon>
        <taxon>Chelicerata</taxon>
        <taxon>Arachnida</taxon>
        <taxon>Araneae</taxon>
        <taxon>Araneomorphae</taxon>
        <taxon>Entelegynae</taxon>
        <taxon>Eresoidea</taxon>
        <taxon>Eresidae</taxon>
        <taxon>Stegodyphus</taxon>
    </lineage>
</organism>
<dbReference type="AlphaFoldDB" id="A0A087ULU1"/>
<sequence>MCKLDILLHFGLIYTGSQESVLEIEDEEFRRPRHSLVEHEILLVQNQRRHSSVRVAISRREDRATSPCSLSSLDPDAAVVEQSFVTTTVDVSDVAVNTSDPSEADYESSEERWTSPFPQKLTNRKLSQESVHSNYNCSSNKA</sequence>
<gene>
    <name evidence="2" type="ORF">X975_18211</name>
</gene>
<reference evidence="2 3" key="1">
    <citation type="submission" date="2013-11" db="EMBL/GenBank/DDBJ databases">
        <title>Genome sequencing of Stegodyphus mimosarum.</title>
        <authorList>
            <person name="Bechsgaard J."/>
        </authorList>
    </citation>
    <scope>NUCLEOTIDE SEQUENCE [LARGE SCALE GENOMIC DNA]</scope>
</reference>
<name>A0A087ULU1_STEMI</name>
<feature type="compositionally biased region" description="Polar residues" evidence="1">
    <location>
        <begin position="116"/>
        <end position="142"/>
    </location>
</feature>
<evidence type="ECO:0000256" key="1">
    <source>
        <dbReference type="SAM" id="MobiDB-lite"/>
    </source>
</evidence>
<keyword evidence="3" id="KW-1185">Reference proteome</keyword>
<protein>
    <submittedName>
        <fullName evidence="2">Uncharacterized protein</fullName>
    </submittedName>
</protein>
<dbReference type="EMBL" id="KK120452">
    <property type="protein sequence ID" value="KFM78330.1"/>
    <property type="molecule type" value="Genomic_DNA"/>
</dbReference>
<evidence type="ECO:0000313" key="2">
    <source>
        <dbReference type="EMBL" id="KFM78330.1"/>
    </source>
</evidence>
<proteinExistence type="predicted"/>
<dbReference type="Proteomes" id="UP000054359">
    <property type="component" value="Unassembled WGS sequence"/>
</dbReference>
<feature type="non-terminal residue" evidence="2">
    <location>
        <position position="142"/>
    </location>
</feature>